<dbReference type="FunFam" id="2.30.30.30:FF:000009">
    <property type="entry name" value="60S ribosomal protein L26"/>
    <property type="match status" value="1"/>
</dbReference>
<reference evidence="5" key="1">
    <citation type="submission" date="2018-11" db="EMBL/GenBank/DDBJ databases">
        <authorList>
            <person name="Alioto T."/>
            <person name="Alioto T."/>
        </authorList>
    </citation>
    <scope>NUCLEOTIDE SEQUENCE</scope>
</reference>
<dbReference type="InterPro" id="IPR005756">
    <property type="entry name" value="Ribosomal_uL24_euk/arc"/>
</dbReference>
<evidence type="ECO:0000256" key="3">
    <source>
        <dbReference type="ARBA" id="ARBA00023274"/>
    </source>
</evidence>
<dbReference type="Pfam" id="PF16906">
    <property type="entry name" value="Ribosomal_L26"/>
    <property type="match status" value="1"/>
</dbReference>
<evidence type="ECO:0000259" key="4">
    <source>
        <dbReference type="SMART" id="SM00739"/>
    </source>
</evidence>
<feature type="non-terminal residue" evidence="5">
    <location>
        <position position="351"/>
    </location>
</feature>
<accession>A0A8B6C7M5</accession>
<dbReference type="Pfam" id="PF00467">
    <property type="entry name" value="KOW"/>
    <property type="match status" value="1"/>
</dbReference>
<sequence>MGGMPTAIHESPVLQQQIVTLKEALKFTKNENIRLQADQMKEKMAKLPPLRVPKRAPWMNRHKEPDKPREIPDGFPGAADLKNLVKQTVELQNEVNNLCSHPRVVDITKRKPGLEPASQSVDPIKELIARTTLLTLLEKKMQELQANITTVQAANRPGGQVRADFSTFPTPQFAKAFLTSNIGDKGYLSYLFLFFMTSRQDSIGGECKQMVLILDNCDIKAKMKFNKMVSSSRRKNRKRHFNAPSHVRRKIMSSALSKDLRQKYNVRSVPIRKDDEVQVVRGHYKGQQVGKVVQVYRKKFVIYIERIQREKANGASVHVGIDPSKELLLQLKLSKYRADENTAEDVTLSLQ</sequence>
<keyword evidence="6" id="KW-1185">Reference proteome</keyword>
<dbReference type="InterPro" id="IPR041988">
    <property type="entry name" value="Ribosomal_uL24_KOW"/>
</dbReference>
<organism evidence="5 6">
    <name type="scientific">Mytilus galloprovincialis</name>
    <name type="common">Mediterranean mussel</name>
    <dbReference type="NCBI Taxonomy" id="29158"/>
    <lineage>
        <taxon>Eukaryota</taxon>
        <taxon>Metazoa</taxon>
        <taxon>Spiralia</taxon>
        <taxon>Lophotrochozoa</taxon>
        <taxon>Mollusca</taxon>
        <taxon>Bivalvia</taxon>
        <taxon>Autobranchia</taxon>
        <taxon>Pteriomorphia</taxon>
        <taxon>Mytilida</taxon>
        <taxon>Mytiloidea</taxon>
        <taxon>Mytilidae</taxon>
        <taxon>Mytilinae</taxon>
        <taxon>Mytilus</taxon>
    </lineage>
</organism>
<dbReference type="PROSITE" id="PS01108">
    <property type="entry name" value="RIBOSOMAL_L24"/>
    <property type="match status" value="1"/>
</dbReference>
<dbReference type="InterPro" id="IPR005824">
    <property type="entry name" value="KOW"/>
</dbReference>
<evidence type="ECO:0000256" key="1">
    <source>
        <dbReference type="ARBA" id="ARBA00010618"/>
    </source>
</evidence>
<dbReference type="Proteomes" id="UP000596742">
    <property type="component" value="Unassembled WGS sequence"/>
</dbReference>
<dbReference type="InterPro" id="IPR014722">
    <property type="entry name" value="Rib_uL2_dom2"/>
</dbReference>
<dbReference type="GO" id="GO:0003735">
    <property type="term" value="F:structural constituent of ribosome"/>
    <property type="evidence" value="ECO:0007669"/>
    <property type="project" value="InterPro"/>
</dbReference>
<comment type="caution">
    <text evidence="5">The sequence shown here is derived from an EMBL/GenBank/DDBJ whole genome shotgun (WGS) entry which is preliminary data.</text>
</comment>
<gene>
    <name evidence="5" type="ORF">MGAL_10B092394B</name>
</gene>
<feature type="domain" description="KOW" evidence="4">
    <location>
        <begin position="270"/>
        <end position="298"/>
    </location>
</feature>
<dbReference type="Gene3D" id="2.30.30.30">
    <property type="match status" value="1"/>
</dbReference>
<dbReference type="GO" id="GO:0015934">
    <property type="term" value="C:large ribosomal subunit"/>
    <property type="evidence" value="ECO:0007669"/>
    <property type="project" value="InterPro"/>
</dbReference>
<keyword evidence="2" id="KW-0689">Ribosomal protein</keyword>
<dbReference type="SMART" id="SM00739">
    <property type="entry name" value="KOW"/>
    <property type="match status" value="1"/>
</dbReference>
<dbReference type="InterPro" id="IPR005825">
    <property type="entry name" value="Ribosomal_uL24_CS"/>
</dbReference>
<evidence type="ECO:0000313" key="5">
    <source>
        <dbReference type="EMBL" id="VDI01217.1"/>
    </source>
</evidence>
<dbReference type="InterPro" id="IPR008991">
    <property type="entry name" value="Translation_prot_SH3-like_sf"/>
</dbReference>
<dbReference type="OrthoDB" id="1688503at2759"/>
<evidence type="ECO:0000313" key="6">
    <source>
        <dbReference type="Proteomes" id="UP000596742"/>
    </source>
</evidence>
<dbReference type="SUPFAM" id="SSF50104">
    <property type="entry name" value="Translation proteins SH3-like domain"/>
    <property type="match status" value="1"/>
</dbReference>
<comment type="similarity">
    <text evidence="1">Belongs to the universal ribosomal protein uL24 family.</text>
</comment>
<dbReference type="PANTHER" id="PTHR11143">
    <property type="entry name" value="60S RIBOSOMAL PROTEIN L26 FAMILY MEMBER"/>
    <property type="match status" value="1"/>
</dbReference>
<dbReference type="EMBL" id="UYJE01001319">
    <property type="protein sequence ID" value="VDI01217.1"/>
    <property type="molecule type" value="Genomic_DNA"/>
</dbReference>
<proteinExistence type="inferred from homology"/>
<dbReference type="CDD" id="cd06089">
    <property type="entry name" value="KOW_RPL26"/>
    <property type="match status" value="1"/>
</dbReference>
<dbReference type="GO" id="GO:0003723">
    <property type="term" value="F:RNA binding"/>
    <property type="evidence" value="ECO:0007669"/>
    <property type="project" value="InterPro"/>
</dbReference>
<keyword evidence="3" id="KW-0687">Ribonucleoprotein</keyword>
<name>A0A8B6C7M5_MYTGA</name>
<evidence type="ECO:0000256" key="2">
    <source>
        <dbReference type="ARBA" id="ARBA00022980"/>
    </source>
</evidence>
<dbReference type="AlphaFoldDB" id="A0A8B6C7M5"/>
<protein>
    <recommendedName>
        <fullName evidence="4">KOW domain-containing protein</fullName>
    </recommendedName>
</protein>
<dbReference type="NCBIfam" id="TIGR01080">
    <property type="entry name" value="rplX_A_E"/>
    <property type="match status" value="1"/>
</dbReference>
<dbReference type="GO" id="GO:0006412">
    <property type="term" value="P:translation"/>
    <property type="evidence" value="ECO:0007669"/>
    <property type="project" value="InterPro"/>
</dbReference>